<accession>A0AAV0I3R4</accession>
<organism evidence="1 2">
    <name type="scientific">Linum tenue</name>
    <dbReference type="NCBI Taxonomy" id="586396"/>
    <lineage>
        <taxon>Eukaryota</taxon>
        <taxon>Viridiplantae</taxon>
        <taxon>Streptophyta</taxon>
        <taxon>Embryophyta</taxon>
        <taxon>Tracheophyta</taxon>
        <taxon>Spermatophyta</taxon>
        <taxon>Magnoliopsida</taxon>
        <taxon>eudicotyledons</taxon>
        <taxon>Gunneridae</taxon>
        <taxon>Pentapetalae</taxon>
        <taxon>rosids</taxon>
        <taxon>fabids</taxon>
        <taxon>Malpighiales</taxon>
        <taxon>Linaceae</taxon>
        <taxon>Linum</taxon>
    </lineage>
</organism>
<proteinExistence type="predicted"/>
<sequence>MFRDLWGSLSFGGLGELSSN</sequence>
<protein>
    <submittedName>
        <fullName evidence="1">Uncharacterized protein</fullName>
    </submittedName>
</protein>
<gene>
    <name evidence="1" type="ORF">LITE_LOCUS6897</name>
</gene>
<keyword evidence="2" id="KW-1185">Reference proteome</keyword>
<dbReference type="Proteomes" id="UP001154282">
    <property type="component" value="Unassembled WGS sequence"/>
</dbReference>
<dbReference type="EMBL" id="CAMGYJ010000003">
    <property type="protein sequence ID" value="CAI0390860.1"/>
    <property type="molecule type" value="Genomic_DNA"/>
</dbReference>
<reference evidence="1" key="1">
    <citation type="submission" date="2022-08" db="EMBL/GenBank/DDBJ databases">
        <authorList>
            <person name="Gutierrez-Valencia J."/>
        </authorList>
    </citation>
    <scope>NUCLEOTIDE SEQUENCE</scope>
</reference>
<evidence type="ECO:0000313" key="2">
    <source>
        <dbReference type="Proteomes" id="UP001154282"/>
    </source>
</evidence>
<comment type="caution">
    <text evidence="1">The sequence shown here is derived from an EMBL/GenBank/DDBJ whole genome shotgun (WGS) entry which is preliminary data.</text>
</comment>
<evidence type="ECO:0000313" key="1">
    <source>
        <dbReference type="EMBL" id="CAI0390860.1"/>
    </source>
</evidence>
<dbReference type="AlphaFoldDB" id="A0AAV0I3R4"/>
<name>A0AAV0I3R4_9ROSI</name>